<keyword evidence="1" id="KW-1133">Transmembrane helix</keyword>
<protein>
    <submittedName>
        <fullName evidence="2">CSON002557 protein</fullName>
    </submittedName>
</protein>
<dbReference type="EMBL" id="UFQT01001425">
    <property type="protein sequence ID" value="SSX30496.1"/>
    <property type="molecule type" value="Genomic_DNA"/>
</dbReference>
<organism evidence="2">
    <name type="scientific">Culicoides sonorensis</name>
    <name type="common">Biting midge</name>
    <dbReference type="NCBI Taxonomy" id="179676"/>
    <lineage>
        <taxon>Eukaryota</taxon>
        <taxon>Metazoa</taxon>
        <taxon>Ecdysozoa</taxon>
        <taxon>Arthropoda</taxon>
        <taxon>Hexapoda</taxon>
        <taxon>Insecta</taxon>
        <taxon>Pterygota</taxon>
        <taxon>Neoptera</taxon>
        <taxon>Endopterygota</taxon>
        <taxon>Diptera</taxon>
        <taxon>Nematocera</taxon>
        <taxon>Chironomoidea</taxon>
        <taxon>Ceratopogonidae</taxon>
        <taxon>Ceratopogoninae</taxon>
        <taxon>Culicoides</taxon>
        <taxon>Monoculicoides</taxon>
    </lineage>
</organism>
<proteinExistence type="predicted"/>
<dbReference type="VEuPathDB" id="VectorBase:CSON002557"/>
<sequence length="207" mass="23117">MVHNKAVPLIILSIVSVILTVINGLPAQKKGIFDEFYDDDDLSIFDDTPVADNGRDYEIVYDTRQKGEENYRVHIDGVHVIMNSEPLTHSSSDLMEAVEAMYGMGNGNNEEISFVIGGISPSSTTTNKVTTEKEVSTTVASEMKEPSDQKEATTVKEDVITEKIETISTNKITNADSSLKRNTDFQKRRYKLSDIISGFFHKRFANQ</sequence>
<keyword evidence="1" id="KW-0812">Transmembrane</keyword>
<gene>
    <name evidence="2" type="primary">CSON002557</name>
</gene>
<name>A0A336MJN4_CULSO</name>
<keyword evidence="1" id="KW-0472">Membrane</keyword>
<evidence type="ECO:0000256" key="1">
    <source>
        <dbReference type="SAM" id="Phobius"/>
    </source>
</evidence>
<accession>A0A336MJN4</accession>
<dbReference type="AlphaFoldDB" id="A0A336MJN4"/>
<reference evidence="2" key="1">
    <citation type="submission" date="2018-07" db="EMBL/GenBank/DDBJ databases">
        <authorList>
            <person name="Quirk P.G."/>
            <person name="Krulwich T.A."/>
        </authorList>
    </citation>
    <scope>NUCLEOTIDE SEQUENCE</scope>
</reference>
<evidence type="ECO:0000313" key="2">
    <source>
        <dbReference type="EMBL" id="SSX30496.1"/>
    </source>
</evidence>
<feature type="transmembrane region" description="Helical" evidence="1">
    <location>
        <begin position="6"/>
        <end position="25"/>
    </location>
</feature>